<protein>
    <submittedName>
        <fullName evidence="2">Uncharacterized protein</fullName>
    </submittedName>
</protein>
<evidence type="ECO:0000313" key="3">
    <source>
        <dbReference type="Proteomes" id="UP000024635"/>
    </source>
</evidence>
<proteinExistence type="predicted"/>
<dbReference type="EMBL" id="JARK01001622">
    <property type="protein sequence ID" value="EYB86107.1"/>
    <property type="molecule type" value="Genomic_DNA"/>
</dbReference>
<reference evidence="3" key="1">
    <citation type="journal article" date="2015" name="Nat. Genet.">
        <title>The genome and transcriptome of the zoonotic hookworm Ancylostoma ceylanicum identify infection-specific gene families.</title>
        <authorList>
            <person name="Schwarz E.M."/>
            <person name="Hu Y."/>
            <person name="Antoshechkin I."/>
            <person name="Miller M.M."/>
            <person name="Sternberg P.W."/>
            <person name="Aroian R.V."/>
        </authorList>
    </citation>
    <scope>NUCLEOTIDE SEQUENCE</scope>
    <source>
        <strain evidence="3">HY135</strain>
    </source>
</reference>
<feature type="signal peptide" evidence="1">
    <location>
        <begin position="1"/>
        <end position="18"/>
    </location>
</feature>
<comment type="caution">
    <text evidence="2">The sequence shown here is derived from an EMBL/GenBank/DDBJ whole genome shotgun (WGS) entry which is preliminary data.</text>
</comment>
<organism evidence="2 3">
    <name type="scientific">Ancylostoma ceylanicum</name>
    <dbReference type="NCBI Taxonomy" id="53326"/>
    <lineage>
        <taxon>Eukaryota</taxon>
        <taxon>Metazoa</taxon>
        <taxon>Ecdysozoa</taxon>
        <taxon>Nematoda</taxon>
        <taxon>Chromadorea</taxon>
        <taxon>Rhabditida</taxon>
        <taxon>Rhabditina</taxon>
        <taxon>Rhabditomorpha</taxon>
        <taxon>Strongyloidea</taxon>
        <taxon>Ancylostomatidae</taxon>
        <taxon>Ancylostomatinae</taxon>
        <taxon>Ancylostoma</taxon>
    </lineage>
</organism>
<feature type="chain" id="PRO_5001486457" evidence="1">
    <location>
        <begin position="19"/>
        <end position="127"/>
    </location>
</feature>
<dbReference type="OrthoDB" id="5870228at2759"/>
<gene>
    <name evidence="2" type="primary">Acey_s0286.g1425</name>
    <name evidence="2" type="ORF">Y032_0286g1425</name>
</gene>
<dbReference type="Proteomes" id="UP000024635">
    <property type="component" value="Unassembled WGS sequence"/>
</dbReference>
<name>A0A016S703_9BILA</name>
<keyword evidence="3" id="KW-1185">Reference proteome</keyword>
<keyword evidence="1" id="KW-0732">Signal</keyword>
<accession>A0A016S703</accession>
<dbReference type="AlphaFoldDB" id="A0A016S703"/>
<evidence type="ECO:0000313" key="2">
    <source>
        <dbReference type="EMBL" id="EYB86107.1"/>
    </source>
</evidence>
<sequence length="127" mass="13771">MFVAVLVLGVVLLHFAVGIAVDDSNLSISIGCANLRCISGYKCVMVETDDCVGCPTFPRCVQKECDTSCVLPCRFPYRCVLIATDCCPTATCRRLPFIYTIPPPDFTIDPPRATAIVKPGDPVMQIP</sequence>
<evidence type="ECO:0000256" key="1">
    <source>
        <dbReference type="SAM" id="SignalP"/>
    </source>
</evidence>